<protein>
    <recommendedName>
        <fullName evidence="2">non-specific protein-tyrosine kinase</fullName>
        <ecNumber evidence="2">2.7.10.2</ecNumber>
    </recommendedName>
</protein>
<comment type="catalytic activity">
    <reaction evidence="8">
        <text>L-tyrosyl-[protein] + ATP = O-phospho-L-tyrosyl-[protein] + ADP + H(+)</text>
        <dbReference type="Rhea" id="RHEA:10596"/>
        <dbReference type="Rhea" id="RHEA-COMP:10136"/>
        <dbReference type="Rhea" id="RHEA-COMP:20101"/>
        <dbReference type="ChEBI" id="CHEBI:15378"/>
        <dbReference type="ChEBI" id="CHEBI:30616"/>
        <dbReference type="ChEBI" id="CHEBI:46858"/>
        <dbReference type="ChEBI" id="CHEBI:61978"/>
        <dbReference type="ChEBI" id="CHEBI:456216"/>
        <dbReference type="EC" id="2.7.10.2"/>
    </reaction>
</comment>
<keyword evidence="3 11" id="KW-0808">Transferase</keyword>
<keyword evidence="7" id="KW-0829">Tyrosine-protein kinase</keyword>
<evidence type="ECO:0000256" key="7">
    <source>
        <dbReference type="ARBA" id="ARBA00023137"/>
    </source>
</evidence>
<evidence type="ECO:0000256" key="9">
    <source>
        <dbReference type="SAM" id="Phobius"/>
    </source>
</evidence>
<dbReference type="PANTHER" id="PTHR32309">
    <property type="entry name" value="TYROSINE-PROTEIN KINASE"/>
    <property type="match status" value="1"/>
</dbReference>
<evidence type="ECO:0000256" key="2">
    <source>
        <dbReference type="ARBA" id="ARBA00011903"/>
    </source>
</evidence>
<evidence type="ECO:0000256" key="8">
    <source>
        <dbReference type="ARBA" id="ARBA00051245"/>
    </source>
</evidence>
<keyword evidence="6" id="KW-0067">ATP-binding</keyword>
<dbReference type="Proteomes" id="UP001208017">
    <property type="component" value="Unassembled WGS sequence"/>
</dbReference>
<evidence type="ECO:0000256" key="3">
    <source>
        <dbReference type="ARBA" id="ARBA00022679"/>
    </source>
</evidence>
<evidence type="ECO:0000313" key="11">
    <source>
        <dbReference type="EMBL" id="MCX7570551.1"/>
    </source>
</evidence>
<name>A0ABT3X274_9BACL</name>
<reference evidence="11 12" key="1">
    <citation type="submission" date="2022-11" db="EMBL/GenBank/DDBJ databases">
        <title>Study of microbial diversity in lake waters.</title>
        <authorList>
            <person name="Zhang J."/>
        </authorList>
    </citation>
    <scope>NUCLEOTIDE SEQUENCE [LARGE SCALE GENOMIC DNA]</scope>
    <source>
        <strain evidence="11 12">DT12</strain>
    </source>
</reference>
<keyword evidence="4" id="KW-0547">Nucleotide-binding</keyword>
<keyword evidence="9" id="KW-1133">Transmembrane helix</keyword>
<evidence type="ECO:0000313" key="12">
    <source>
        <dbReference type="Proteomes" id="UP001208017"/>
    </source>
</evidence>
<keyword evidence="9" id="KW-0812">Transmembrane</keyword>
<keyword evidence="5" id="KW-0418">Kinase</keyword>
<evidence type="ECO:0000256" key="6">
    <source>
        <dbReference type="ARBA" id="ARBA00022840"/>
    </source>
</evidence>
<dbReference type="GO" id="GO:0004715">
    <property type="term" value="F:non-membrane spanning protein tyrosine kinase activity"/>
    <property type="evidence" value="ECO:0007669"/>
    <property type="project" value="UniProtKB-EC"/>
</dbReference>
<dbReference type="Gene3D" id="3.40.50.300">
    <property type="entry name" value="P-loop containing nucleotide triphosphate hydrolases"/>
    <property type="match status" value="1"/>
</dbReference>
<gene>
    <name evidence="11" type="ORF">OS242_11310</name>
</gene>
<comment type="caution">
    <text evidence="11">The sequence shown here is derived from an EMBL/GenBank/DDBJ whole genome shotgun (WGS) entry which is preliminary data.</text>
</comment>
<evidence type="ECO:0000256" key="5">
    <source>
        <dbReference type="ARBA" id="ARBA00022777"/>
    </source>
</evidence>
<dbReference type="InterPro" id="IPR027417">
    <property type="entry name" value="P-loop_NTPase"/>
</dbReference>
<dbReference type="RefSeq" id="WP_267151803.1">
    <property type="nucleotide sequence ID" value="NZ_JAPMLT010000005.1"/>
</dbReference>
<evidence type="ECO:0000259" key="10">
    <source>
        <dbReference type="Pfam" id="PF13614"/>
    </source>
</evidence>
<evidence type="ECO:0000256" key="1">
    <source>
        <dbReference type="ARBA" id="ARBA00007316"/>
    </source>
</evidence>
<comment type="similarity">
    <text evidence="1">Belongs to the CpsD/CapB family.</text>
</comment>
<dbReference type="Pfam" id="PF13614">
    <property type="entry name" value="AAA_31"/>
    <property type="match status" value="1"/>
</dbReference>
<dbReference type="EC" id="2.7.10.2" evidence="2"/>
<proteinExistence type="inferred from homology"/>
<dbReference type="InterPro" id="IPR005702">
    <property type="entry name" value="Wzc-like_C"/>
</dbReference>
<evidence type="ECO:0000256" key="4">
    <source>
        <dbReference type="ARBA" id="ARBA00022741"/>
    </source>
</evidence>
<keyword evidence="12" id="KW-1185">Reference proteome</keyword>
<accession>A0ABT3X274</accession>
<keyword evidence="9" id="KW-0472">Membrane</keyword>
<dbReference type="InterPro" id="IPR050445">
    <property type="entry name" value="Bact_polysacc_biosynth/exp"/>
</dbReference>
<dbReference type="EMBL" id="JAPMLT010000005">
    <property type="protein sequence ID" value="MCX7570551.1"/>
    <property type="molecule type" value="Genomic_DNA"/>
</dbReference>
<dbReference type="CDD" id="cd05387">
    <property type="entry name" value="BY-kinase"/>
    <property type="match status" value="1"/>
</dbReference>
<organism evidence="11 12">
    <name type="scientific">Tumebacillus lacus</name>
    <dbReference type="NCBI Taxonomy" id="2995335"/>
    <lineage>
        <taxon>Bacteria</taxon>
        <taxon>Bacillati</taxon>
        <taxon>Bacillota</taxon>
        <taxon>Bacilli</taxon>
        <taxon>Bacillales</taxon>
        <taxon>Alicyclobacillaceae</taxon>
        <taxon>Tumebacillus</taxon>
    </lineage>
</organism>
<dbReference type="SUPFAM" id="SSF52540">
    <property type="entry name" value="P-loop containing nucleoside triphosphate hydrolases"/>
    <property type="match status" value="1"/>
</dbReference>
<sequence>MKLLWLRYWNALKKRAPLIGLIILLAVSTSGYMTYNKVAPQYKASTKLFVNIKPTLKPDIVINEQLADQKILKSYTEIIKSFAVGRDVVARTGVKLTPDQINAMTAVTTNTDSQVISITVTDTDEKRVVALAEEVSNAFINKVAQIMQVDNVIFLERATEKPPVTIAAKPQVNMAVAFLLSLTVGIGLTVLLEYFDPTLKTKIEVQEILGVPLIGEIGRWETVAGSGRRTAKVRKRSLLLNLFRRQAAAALEPTPLNMVPSKRNRRVLACYEALYKNLLPLHLHKGLRTIYVTSTMRKEGKSSVLTHFGILLAQSGHRVLLIDSELDAPVLHTVFQLPNHTGISDVLTEQAALSDAAQGTMIPNLDVLPTGVVTSAGARALSSGPAFADLLQEARELYDIVLIDGPAVAESPVPQAVAPLADGVLFIVGHSKARREHATLAVDSLRSSGAHLFGAVLNSLEGRSVHSNYYLDRIDYQFNAQV</sequence>
<dbReference type="NCBIfam" id="TIGR01007">
    <property type="entry name" value="eps_fam"/>
    <property type="match status" value="1"/>
</dbReference>
<feature type="transmembrane region" description="Helical" evidence="9">
    <location>
        <begin position="174"/>
        <end position="195"/>
    </location>
</feature>
<feature type="domain" description="AAA" evidence="10">
    <location>
        <begin position="300"/>
        <end position="407"/>
    </location>
</feature>
<dbReference type="PANTHER" id="PTHR32309:SF13">
    <property type="entry name" value="FERRIC ENTEROBACTIN TRANSPORT PROTEIN FEPE"/>
    <property type="match status" value="1"/>
</dbReference>
<dbReference type="InterPro" id="IPR025669">
    <property type="entry name" value="AAA_dom"/>
</dbReference>